<reference evidence="2" key="2">
    <citation type="submission" date="2018-05" db="EMBL/GenBank/DDBJ databases">
        <title>OmerRS3 (Oryza meridionalis Reference Sequence Version 3).</title>
        <authorList>
            <person name="Zhang J."/>
            <person name="Kudrna D."/>
            <person name="Lee S."/>
            <person name="Talag J."/>
            <person name="Welchert J."/>
            <person name="Wing R.A."/>
        </authorList>
    </citation>
    <scope>NUCLEOTIDE SEQUENCE [LARGE SCALE GENOMIC DNA]</scope>
    <source>
        <strain evidence="2">cv. OR44</strain>
    </source>
</reference>
<feature type="compositionally biased region" description="Basic and acidic residues" evidence="1">
    <location>
        <begin position="109"/>
        <end position="140"/>
    </location>
</feature>
<evidence type="ECO:0000256" key="1">
    <source>
        <dbReference type="SAM" id="MobiDB-lite"/>
    </source>
</evidence>
<proteinExistence type="predicted"/>
<reference evidence="2" key="1">
    <citation type="submission" date="2015-04" db="UniProtKB">
        <authorList>
            <consortium name="EnsemblPlants"/>
        </authorList>
    </citation>
    <scope>IDENTIFICATION</scope>
</reference>
<protein>
    <submittedName>
        <fullName evidence="2">Uncharacterized protein</fullName>
    </submittedName>
</protein>
<dbReference type="AlphaFoldDB" id="A0A0E0CUR9"/>
<organism evidence="2">
    <name type="scientific">Oryza meridionalis</name>
    <dbReference type="NCBI Taxonomy" id="40149"/>
    <lineage>
        <taxon>Eukaryota</taxon>
        <taxon>Viridiplantae</taxon>
        <taxon>Streptophyta</taxon>
        <taxon>Embryophyta</taxon>
        <taxon>Tracheophyta</taxon>
        <taxon>Spermatophyta</taxon>
        <taxon>Magnoliopsida</taxon>
        <taxon>Liliopsida</taxon>
        <taxon>Poales</taxon>
        <taxon>Poaceae</taxon>
        <taxon>BOP clade</taxon>
        <taxon>Oryzoideae</taxon>
        <taxon>Oryzeae</taxon>
        <taxon>Oryzinae</taxon>
        <taxon>Oryza</taxon>
    </lineage>
</organism>
<keyword evidence="3" id="KW-1185">Reference proteome</keyword>
<accession>A0A0E0CUR9</accession>
<sequence length="220" mass="23189">MATATYADGDLVVTVPKGAAPDDDGDGAAAAMLGGSGALDLRARRRPPSFDVSTSFPSAPSTAIATTHRGRRRQRGINLSLPHFSSKLLASGGRPPPMGQRRRGRAARRAGEGERRERDSAYEGERRGRDSAGEGERRGWDSTGVGSGSAGEGAGTRPARTSSTAGTRPAALPRDGPAVAAAAASQPPDLLSTRRTPCQERRERDEKGREEGKRKLTWTF</sequence>
<evidence type="ECO:0000313" key="3">
    <source>
        <dbReference type="Proteomes" id="UP000008021"/>
    </source>
</evidence>
<dbReference type="Gramene" id="OMERI03G02530.1">
    <property type="protein sequence ID" value="OMERI03G02530.1"/>
    <property type="gene ID" value="OMERI03G02530"/>
</dbReference>
<dbReference type="EnsemblPlants" id="OMERI03G02530.1">
    <property type="protein sequence ID" value="OMERI03G02530.1"/>
    <property type="gene ID" value="OMERI03G02530"/>
</dbReference>
<feature type="region of interest" description="Disordered" evidence="1">
    <location>
        <begin position="44"/>
        <end position="220"/>
    </location>
</feature>
<feature type="compositionally biased region" description="Low complexity" evidence="1">
    <location>
        <begin position="170"/>
        <end position="188"/>
    </location>
</feature>
<feature type="compositionally biased region" description="Gly residues" evidence="1">
    <location>
        <begin position="145"/>
        <end position="154"/>
    </location>
</feature>
<feature type="compositionally biased region" description="Basic and acidic residues" evidence="1">
    <location>
        <begin position="197"/>
        <end position="214"/>
    </location>
</feature>
<dbReference type="Proteomes" id="UP000008021">
    <property type="component" value="Chromosome 3"/>
</dbReference>
<evidence type="ECO:0000313" key="2">
    <source>
        <dbReference type="EnsemblPlants" id="OMERI03G02530.1"/>
    </source>
</evidence>
<name>A0A0E0CUR9_9ORYZ</name>
<dbReference type="HOGENOM" id="CLU_1257830_0_0_1"/>
<feature type="compositionally biased region" description="Polar residues" evidence="1">
    <location>
        <begin position="51"/>
        <end position="65"/>
    </location>
</feature>